<name>A0AA40FVL1_9HYME</name>
<organism evidence="1 2">
    <name type="scientific">Melipona bicolor</name>
    <dbReference type="NCBI Taxonomy" id="60889"/>
    <lineage>
        <taxon>Eukaryota</taxon>
        <taxon>Metazoa</taxon>
        <taxon>Ecdysozoa</taxon>
        <taxon>Arthropoda</taxon>
        <taxon>Hexapoda</taxon>
        <taxon>Insecta</taxon>
        <taxon>Pterygota</taxon>
        <taxon>Neoptera</taxon>
        <taxon>Endopterygota</taxon>
        <taxon>Hymenoptera</taxon>
        <taxon>Apocrita</taxon>
        <taxon>Aculeata</taxon>
        <taxon>Apoidea</taxon>
        <taxon>Anthophila</taxon>
        <taxon>Apidae</taxon>
        <taxon>Melipona</taxon>
    </lineage>
</organism>
<accession>A0AA40FVL1</accession>
<dbReference type="EMBL" id="JAHYIQ010000015">
    <property type="protein sequence ID" value="KAK1125893.1"/>
    <property type="molecule type" value="Genomic_DNA"/>
</dbReference>
<sequence>MKHNSPVHSNGNTCKELVKNKRNTGRELADLATPTSAGQIEIKEGALLLGTEHPKEHIKSIEINIYFRPIEQASSSKETFDGGVPPLHFVRRISSHQVRLVFANGREVSPERIGAVEIIQDHTLRSASVPGGGHNETRVIVGY</sequence>
<dbReference type="AlphaFoldDB" id="A0AA40FVL1"/>
<proteinExistence type="predicted"/>
<protein>
    <submittedName>
        <fullName evidence="1">Uncharacterized protein</fullName>
    </submittedName>
</protein>
<reference evidence="1" key="1">
    <citation type="submission" date="2021-10" db="EMBL/GenBank/DDBJ databases">
        <title>Melipona bicolor Genome sequencing and assembly.</title>
        <authorList>
            <person name="Araujo N.S."/>
            <person name="Arias M.C."/>
        </authorList>
    </citation>
    <scope>NUCLEOTIDE SEQUENCE</scope>
    <source>
        <strain evidence="1">USP_2M_L1-L4_2017</strain>
        <tissue evidence="1">Whole body</tissue>
    </source>
</reference>
<keyword evidence="2" id="KW-1185">Reference proteome</keyword>
<evidence type="ECO:0000313" key="2">
    <source>
        <dbReference type="Proteomes" id="UP001177670"/>
    </source>
</evidence>
<evidence type="ECO:0000313" key="1">
    <source>
        <dbReference type="EMBL" id="KAK1125893.1"/>
    </source>
</evidence>
<dbReference type="Proteomes" id="UP001177670">
    <property type="component" value="Unassembled WGS sequence"/>
</dbReference>
<comment type="caution">
    <text evidence="1">The sequence shown here is derived from an EMBL/GenBank/DDBJ whole genome shotgun (WGS) entry which is preliminary data.</text>
</comment>
<gene>
    <name evidence="1" type="ORF">K0M31_005429</name>
</gene>